<keyword evidence="4 6" id="KW-0479">Metal-binding</keyword>
<evidence type="ECO:0000313" key="10">
    <source>
        <dbReference type="Proteomes" id="UP000587527"/>
    </source>
</evidence>
<dbReference type="GO" id="GO:0005344">
    <property type="term" value="F:oxygen carrier activity"/>
    <property type="evidence" value="ECO:0007669"/>
    <property type="project" value="UniProtKB-UniRule"/>
</dbReference>
<dbReference type="PIRSF" id="PIRSF002030">
    <property type="entry name" value="Globin_Protozoa/Cyanobacteria"/>
    <property type="match status" value="1"/>
</dbReference>
<protein>
    <recommendedName>
        <fullName evidence="6">Group 1 truncated hemoglobin</fullName>
    </recommendedName>
</protein>
<feature type="binding site" description="distal binding residue" evidence="8">
    <location>
        <position position="51"/>
    </location>
    <ligand>
        <name>heme</name>
        <dbReference type="ChEBI" id="CHEBI:30413"/>
    </ligand>
    <ligandPart>
        <name>Fe</name>
        <dbReference type="ChEBI" id="CHEBI:18248"/>
    </ligandPart>
</feature>
<evidence type="ECO:0000256" key="6">
    <source>
        <dbReference type="PIRNR" id="PIRNR002030"/>
    </source>
</evidence>
<keyword evidence="3 6" id="KW-0349">Heme</keyword>
<keyword evidence="6" id="KW-0561">Oxygen transport</keyword>
<organism evidence="9 10">
    <name type="scientific">Allocatelliglobosispora scoriae</name>
    <dbReference type="NCBI Taxonomy" id="643052"/>
    <lineage>
        <taxon>Bacteria</taxon>
        <taxon>Bacillati</taxon>
        <taxon>Actinomycetota</taxon>
        <taxon>Actinomycetes</taxon>
        <taxon>Micromonosporales</taxon>
        <taxon>Micromonosporaceae</taxon>
        <taxon>Allocatelliglobosispora</taxon>
    </lineage>
</organism>
<evidence type="ECO:0000256" key="4">
    <source>
        <dbReference type="ARBA" id="ARBA00022723"/>
    </source>
</evidence>
<sequence>MSVDVTPPMFEEIGGSEAVEEAVRRFYERLLADPQTAEFFDGIDIEVLRQHQVALLTTVLGGPDAYSGRELSQAHAHLSITSDDYARVGAHLIAVLVELGVPEHVITHVNETLTAVAPDIITA</sequence>
<feature type="binding site" description="distal binding residue" evidence="8">
    <location>
        <position position="75"/>
    </location>
    <ligand>
        <name>heme</name>
        <dbReference type="ChEBI" id="CHEBI:30413"/>
    </ligand>
    <ligandPart>
        <name>Fe</name>
        <dbReference type="ChEBI" id="CHEBI:18248"/>
    </ligandPart>
</feature>
<accession>A0A841BMJ0</accession>
<evidence type="ECO:0000256" key="2">
    <source>
        <dbReference type="ARBA" id="ARBA00022448"/>
    </source>
</evidence>
<comment type="similarity">
    <text evidence="1 6">Belongs to the truncated hemoglobin family. Group I subfamily.</text>
</comment>
<keyword evidence="10" id="KW-1185">Reference proteome</keyword>
<dbReference type="GO" id="GO:0046872">
    <property type="term" value="F:metal ion binding"/>
    <property type="evidence" value="ECO:0007669"/>
    <property type="project" value="UniProtKB-UniRule"/>
</dbReference>
<evidence type="ECO:0000256" key="5">
    <source>
        <dbReference type="ARBA" id="ARBA00023004"/>
    </source>
</evidence>
<dbReference type="Pfam" id="PF01152">
    <property type="entry name" value="Bac_globin"/>
    <property type="match status" value="1"/>
</dbReference>
<dbReference type="InterPro" id="IPR009050">
    <property type="entry name" value="Globin-like_sf"/>
</dbReference>
<dbReference type="GO" id="GO:0019825">
    <property type="term" value="F:oxygen binding"/>
    <property type="evidence" value="ECO:0007669"/>
    <property type="project" value="InterPro"/>
</dbReference>
<evidence type="ECO:0000256" key="7">
    <source>
        <dbReference type="PIRSR" id="PIRSR002030-1"/>
    </source>
</evidence>
<reference evidence="9 10" key="1">
    <citation type="submission" date="2020-08" db="EMBL/GenBank/DDBJ databases">
        <title>Sequencing the genomes of 1000 actinobacteria strains.</title>
        <authorList>
            <person name="Klenk H.-P."/>
        </authorList>
    </citation>
    <scope>NUCLEOTIDE SEQUENCE [LARGE SCALE GENOMIC DNA]</scope>
    <source>
        <strain evidence="9 10">DSM 45362</strain>
    </source>
</reference>
<dbReference type="EMBL" id="JACHMN010000002">
    <property type="protein sequence ID" value="MBB5869484.1"/>
    <property type="molecule type" value="Genomic_DNA"/>
</dbReference>
<keyword evidence="5 6" id="KW-0408">Iron</keyword>
<name>A0A841BMJ0_9ACTN</name>
<dbReference type="InterPro" id="IPR012292">
    <property type="entry name" value="Globin/Proto"/>
</dbReference>
<dbReference type="Proteomes" id="UP000587527">
    <property type="component" value="Unassembled WGS sequence"/>
</dbReference>
<comment type="caution">
    <text evidence="9">The sequence shown here is derived from an EMBL/GenBank/DDBJ whole genome shotgun (WGS) entry which is preliminary data.</text>
</comment>
<evidence type="ECO:0000313" key="9">
    <source>
        <dbReference type="EMBL" id="MBB5869484.1"/>
    </source>
</evidence>
<comment type="cofactor">
    <cofactor evidence="7">
        <name>heme</name>
        <dbReference type="ChEBI" id="CHEBI:30413"/>
    </cofactor>
    <text evidence="7">Binds 1 heme group per subunit.</text>
</comment>
<dbReference type="GO" id="GO:0020037">
    <property type="term" value="F:heme binding"/>
    <property type="evidence" value="ECO:0007669"/>
    <property type="project" value="InterPro"/>
</dbReference>
<keyword evidence="2 6" id="KW-0813">Transport</keyword>
<gene>
    <name evidence="9" type="ORF">F4553_002863</name>
</gene>
<dbReference type="InterPro" id="IPR001486">
    <property type="entry name" value="Hemoglobin_trunc"/>
</dbReference>
<dbReference type="AlphaFoldDB" id="A0A841BMJ0"/>
<evidence type="ECO:0000256" key="8">
    <source>
        <dbReference type="PIRSR" id="PIRSR601486-1"/>
    </source>
</evidence>
<dbReference type="CDD" id="cd00454">
    <property type="entry name" value="TrHb1_N"/>
    <property type="match status" value="1"/>
</dbReference>
<dbReference type="SUPFAM" id="SSF46458">
    <property type="entry name" value="Globin-like"/>
    <property type="match status" value="1"/>
</dbReference>
<evidence type="ECO:0000256" key="1">
    <source>
        <dbReference type="ARBA" id="ARBA00009660"/>
    </source>
</evidence>
<dbReference type="InterPro" id="IPR016339">
    <property type="entry name" value="Hemoglobin_trunc_I"/>
</dbReference>
<dbReference type="Gene3D" id="1.10.490.10">
    <property type="entry name" value="Globins"/>
    <property type="match status" value="1"/>
</dbReference>
<proteinExistence type="inferred from homology"/>
<evidence type="ECO:0000256" key="3">
    <source>
        <dbReference type="ARBA" id="ARBA00022617"/>
    </source>
</evidence>
<dbReference type="RefSeq" id="WP_246466330.1">
    <property type="nucleotide sequence ID" value="NZ_JACHMN010000002.1"/>
</dbReference>
<feature type="binding site" description="proximal binding residue" evidence="7">
    <location>
        <position position="75"/>
    </location>
    <ligand>
        <name>heme</name>
        <dbReference type="ChEBI" id="CHEBI:30413"/>
    </ligand>
    <ligandPart>
        <name>Fe</name>
        <dbReference type="ChEBI" id="CHEBI:18248"/>
    </ligandPart>
</feature>